<organism evidence="1 2">
    <name type="scientific">Geoalkalibacter subterraneus</name>
    <dbReference type="NCBI Taxonomy" id="483547"/>
    <lineage>
        <taxon>Bacteria</taxon>
        <taxon>Pseudomonadati</taxon>
        <taxon>Thermodesulfobacteriota</taxon>
        <taxon>Desulfuromonadia</taxon>
        <taxon>Desulfuromonadales</taxon>
        <taxon>Geoalkalibacteraceae</taxon>
        <taxon>Geoalkalibacter</taxon>
    </lineage>
</organism>
<sequence length="71" mass="7604">MHREEIMAVYCRGSRGAEVCFGTGTVGDPQIIPIGSFLLRHDDVAAGLIEYRRQQTVLSGGQVVLICSPAG</sequence>
<dbReference type="KEGG" id="gsb:GSUB_04295"/>
<dbReference type="AlphaFoldDB" id="A0A0B5FQR6"/>
<evidence type="ECO:0000313" key="1">
    <source>
        <dbReference type="EMBL" id="AJF05936.1"/>
    </source>
</evidence>
<keyword evidence="2" id="KW-1185">Reference proteome</keyword>
<accession>A0A0B5FQR6</accession>
<dbReference type="EMBL" id="CP010311">
    <property type="protein sequence ID" value="AJF05936.1"/>
    <property type="molecule type" value="Genomic_DNA"/>
</dbReference>
<dbReference type="HOGENOM" id="CLU_2734293_0_0_7"/>
<reference evidence="1 2" key="1">
    <citation type="journal article" date="2015" name="Genome Announc.">
        <title>Genomes of Geoalkalibacter ferrihydriticus Z-0531T and Geoalkalibacter subterraneus Red1T, Two Haloalkaliphilic Metal-Reducing Deltaproteobacteria.</title>
        <authorList>
            <person name="Badalamenti J.P."/>
            <person name="Krajmalnik-Brown R."/>
            <person name="Torres C.I."/>
            <person name="Bond D.R."/>
        </authorList>
    </citation>
    <scope>NUCLEOTIDE SEQUENCE [LARGE SCALE GENOMIC DNA]</scope>
    <source>
        <strain evidence="1 2">Red1</strain>
    </source>
</reference>
<protein>
    <submittedName>
        <fullName evidence="1">Uncharacterized protein</fullName>
    </submittedName>
</protein>
<evidence type="ECO:0000313" key="2">
    <source>
        <dbReference type="Proteomes" id="UP000035036"/>
    </source>
</evidence>
<proteinExistence type="predicted"/>
<dbReference type="Proteomes" id="UP000035036">
    <property type="component" value="Chromosome"/>
</dbReference>
<name>A0A0B5FQR6_9BACT</name>
<gene>
    <name evidence="1" type="ORF">GSUB_04295</name>
</gene>